<proteinExistence type="predicted"/>
<keyword evidence="3" id="KW-1185">Reference proteome</keyword>
<feature type="compositionally biased region" description="Gly residues" evidence="1">
    <location>
        <begin position="43"/>
        <end position="52"/>
    </location>
</feature>
<comment type="caution">
    <text evidence="2">The sequence shown here is derived from an EMBL/GenBank/DDBJ whole genome shotgun (WGS) entry which is preliminary data.</text>
</comment>
<sequence length="186" mass="19132">MEEFGGPVEDQDGVTRSELRNFAMKIDAWRRHWSPDYLSITQGGVGTSGGVSGVVASGGTSSSTSGGTSEGTRSGSSGSTGGADGKGTRSGPSEAIDGAIRSGTSGRTGGVASVDTSSGTSSFAVGSLGVVASGLPTFNPIAKFFKRLRKNYQGMKTKKLKSLQEFERKTDESSRGIHSYALFDLS</sequence>
<gene>
    <name evidence="2" type="ORF">AXG93_3072s1010</name>
</gene>
<feature type="compositionally biased region" description="Low complexity" evidence="1">
    <location>
        <begin position="53"/>
        <end position="77"/>
    </location>
</feature>
<dbReference type="Proteomes" id="UP000077202">
    <property type="component" value="Unassembled WGS sequence"/>
</dbReference>
<dbReference type="AlphaFoldDB" id="A0A176WEV5"/>
<evidence type="ECO:0000256" key="1">
    <source>
        <dbReference type="SAM" id="MobiDB-lite"/>
    </source>
</evidence>
<name>A0A176WEV5_MARPO</name>
<feature type="region of interest" description="Disordered" evidence="1">
    <location>
        <begin position="38"/>
        <end position="118"/>
    </location>
</feature>
<evidence type="ECO:0000313" key="2">
    <source>
        <dbReference type="EMBL" id="OAE31778.1"/>
    </source>
</evidence>
<organism evidence="2 3">
    <name type="scientific">Marchantia polymorpha subsp. ruderalis</name>
    <dbReference type="NCBI Taxonomy" id="1480154"/>
    <lineage>
        <taxon>Eukaryota</taxon>
        <taxon>Viridiplantae</taxon>
        <taxon>Streptophyta</taxon>
        <taxon>Embryophyta</taxon>
        <taxon>Marchantiophyta</taxon>
        <taxon>Marchantiopsida</taxon>
        <taxon>Marchantiidae</taxon>
        <taxon>Marchantiales</taxon>
        <taxon>Marchantiaceae</taxon>
        <taxon>Marchantia</taxon>
    </lineage>
</organism>
<dbReference type="EMBL" id="LVLJ01000984">
    <property type="protein sequence ID" value="OAE31778.1"/>
    <property type="molecule type" value="Genomic_DNA"/>
</dbReference>
<protein>
    <submittedName>
        <fullName evidence="2">Uncharacterized protein</fullName>
    </submittedName>
</protein>
<evidence type="ECO:0000313" key="3">
    <source>
        <dbReference type="Proteomes" id="UP000077202"/>
    </source>
</evidence>
<accession>A0A176WEV5</accession>
<reference evidence="2" key="1">
    <citation type="submission" date="2016-03" db="EMBL/GenBank/DDBJ databases">
        <title>Mechanisms controlling the formation of the plant cell surface in tip-growing cells are functionally conserved among land plants.</title>
        <authorList>
            <person name="Honkanen S."/>
            <person name="Jones V.A."/>
            <person name="Morieri G."/>
            <person name="Champion C."/>
            <person name="Hetherington A.J."/>
            <person name="Kelly S."/>
            <person name="Saint-Marcoux D."/>
            <person name="Proust H."/>
            <person name="Prescott H."/>
            <person name="Dolan L."/>
        </authorList>
    </citation>
    <scope>NUCLEOTIDE SEQUENCE [LARGE SCALE GENOMIC DNA]</scope>
    <source>
        <tissue evidence="2">Whole gametophyte</tissue>
    </source>
</reference>